<dbReference type="Gene3D" id="2.60.40.1120">
    <property type="entry name" value="Carboxypeptidase-like, regulatory domain"/>
    <property type="match status" value="1"/>
</dbReference>
<keyword evidence="3 10" id="KW-1134">Transmembrane beta strand</keyword>
<reference evidence="15 16" key="1">
    <citation type="submission" date="2023-07" db="EMBL/GenBank/DDBJ databases">
        <title>Functional and genomic diversity of the sorghum phyllosphere microbiome.</title>
        <authorList>
            <person name="Shade A."/>
        </authorList>
    </citation>
    <scope>NUCLEOTIDE SEQUENCE [LARGE SCALE GENOMIC DNA]</scope>
    <source>
        <strain evidence="15 16">SORGH_AS_0892</strain>
    </source>
</reference>
<organism evidence="15 16">
    <name type="scientific">Sphingobacterium zeae</name>
    <dbReference type="NCBI Taxonomy" id="1776859"/>
    <lineage>
        <taxon>Bacteria</taxon>
        <taxon>Pseudomonadati</taxon>
        <taxon>Bacteroidota</taxon>
        <taxon>Sphingobacteriia</taxon>
        <taxon>Sphingobacteriales</taxon>
        <taxon>Sphingobacteriaceae</taxon>
        <taxon>Sphingobacterium</taxon>
    </lineage>
</organism>
<keyword evidence="7 10" id="KW-0472">Membrane</keyword>
<dbReference type="InterPro" id="IPR023996">
    <property type="entry name" value="TonB-dep_OMP_SusC/RagA"/>
</dbReference>
<evidence type="ECO:0000256" key="8">
    <source>
        <dbReference type="ARBA" id="ARBA00023170"/>
    </source>
</evidence>
<dbReference type="InterPro" id="IPR012910">
    <property type="entry name" value="Plug_dom"/>
</dbReference>
<protein>
    <submittedName>
        <fullName evidence="15">TonB-linked SusC/RagA family outer membrane protein</fullName>
    </submittedName>
</protein>
<dbReference type="SUPFAM" id="SSF56935">
    <property type="entry name" value="Porins"/>
    <property type="match status" value="1"/>
</dbReference>
<evidence type="ECO:0000259" key="14">
    <source>
        <dbReference type="Pfam" id="PF07715"/>
    </source>
</evidence>
<evidence type="ECO:0000256" key="11">
    <source>
        <dbReference type="RuleBase" id="RU003357"/>
    </source>
</evidence>
<evidence type="ECO:0000256" key="12">
    <source>
        <dbReference type="SAM" id="SignalP"/>
    </source>
</evidence>
<evidence type="ECO:0000256" key="1">
    <source>
        <dbReference type="ARBA" id="ARBA00004571"/>
    </source>
</evidence>
<dbReference type="InterPro" id="IPR039426">
    <property type="entry name" value="TonB-dep_rcpt-like"/>
</dbReference>
<dbReference type="InterPro" id="IPR037066">
    <property type="entry name" value="Plug_dom_sf"/>
</dbReference>
<dbReference type="PANTHER" id="PTHR30069:SF29">
    <property type="entry name" value="HEMOGLOBIN AND HEMOGLOBIN-HAPTOGLOBIN-BINDING PROTEIN 1-RELATED"/>
    <property type="match status" value="1"/>
</dbReference>
<dbReference type="Proteomes" id="UP001244640">
    <property type="component" value="Unassembled WGS sequence"/>
</dbReference>
<dbReference type="NCBIfam" id="TIGR04057">
    <property type="entry name" value="SusC_RagA_signa"/>
    <property type="match status" value="1"/>
</dbReference>
<evidence type="ECO:0000256" key="4">
    <source>
        <dbReference type="ARBA" id="ARBA00022692"/>
    </source>
</evidence>
<dbReference type="PANTHER" id="PTHR30069">
    <property type="entry name" value="TONB-DEPENDENT OUTER MEMBRANE RECEPTOR"/>
    <property type="match status" value="1"/>
</dbReference>
<feature type="chain" id="PRO_5047178814" evidence="12">
    <location>
        <begin position="22"/>
        <end position="1077"/>
    </location>
</feature>
<evidence type="ECO:0000256" key="5">
    <source>
        <dbReference type="ARBA" id="ARBA00022729"/>
    </source>
</evidence>
<keyword evidence="5 12" id="KW-0732">Signal</keyword>
<feature type="domain" description="TonB-dependent receptor-like beta-barrel" evidence="13">
    <location>
        <begin position="457"/>
        <end position="834"/>
    </location>
</feature>
<evidence type="ECO:0000256" key="3">
    <source>
        <dbReference type="ARBA" id="ARBA00022452"/>
    </source>
</evidence>
<comment type="caution">
    <text evidence="15">The sequence shown here is derived from an EMBL/GenBank/DDBJ whole genome shotgun (WGS) entry which is preliminary data.</text>
</comment>
<evidence type="ECO:0000313" key="15">
    <source>
        <dbReference type="EMBL" id="MDQ1151476.1"/>
    </source>
</evidence>
<name>A0ABU0U9E1_9SPHI</name>
<evidence type="ECO:0000256" key="9">
    <source>
        <dbReference type="ARBA" id="ARBA00023237"/>
    </source>
</evidence>
<evidence type="ECO:0000313" key="16">
    <source>
        <dbReference type="Proteomes" id="UP001244640"/>
    </source>
</evidence>
<keyword evidence="6 11" id="KW-0798">TonB box</keyword>
<comment type="subcellular location">
    <subcellularLocation>
        <location evidence="1 10">Cell outer membrane</location>
        <topology evidence="1 10">Multi-pass membrane protein</topology>
    </subcellularLocation>
</comment>
<evidence type="ECO:0000259" key="13">
    <source>
        <dbReference type="Pfam" id="PF00593"/>
    </source>
</evidence>
<proteinExistence type="inferred from homology"/>
<dbReference type="NCBIfam" id="TIGR04056">
    <property type="entry name" value="OMP_RagA_SusC"/>
    <property type="match status" value="1"/>
</dbReference>
<keyword evidence="2 10" id="KW-0813">Transport</keyword>
<dbReference type="Pfam" id="PF13715">
    <property type="entry name" value="CarbopepD_reg_2"/>
    <property type="match status" value="1"/>
</dbReference>
<sequence>MNRKSIAMLAATVLVSSAVYAQTVLKGKVVDQDGKPIPGVTLKLKDGTATQTGQNGEFTINYKQAGTLSVSAIGYGRKEVNLTNQSTIQVTLTTDERNLDEVVVTAMGITREKKSLGYATQELKAEVLTDAGANSLTGALAGKAAGVQVNQFGGAIGSSARISIRGNSSLQADQQPLIVVDGVPITNNTQRSGDNTYSGVDYGSGLNDINPDDIESINILKGGAAALYGMRAGTGVIMITTKSGKRAENGVQISYDGNFSIDRAANLPKYQNLYGQGSRGDEYSYKINGAGMSYQDYVLKKSFSYVDGTGSFGTNDNIDESWGARLDIGLKVPQFNSPVNNGVREATDWISHKNNVKDFFQTGFSQNHNVSLLSKTDRSSTRASISFRDQRGTVPNTDQKKYTAQINNNYKISDKVSYDIMSNFTRTESNNLVTQGYDGANPMNGLIWFGRQVDMQDLKNNWDQVDEQGNYTYYNWNSVYHMNPYFTMNKSQNALKMNRIFGKTSLYYQPFDFLKFEGRVGLDYYNTNIFETTYFNYDNKNGKFNQIKNSNSEFNADFIANFNKQFGDLSLTGILGANYRDYQYETNTLGAKGLNVLGVYTITNKIGDAYTVMDHSKGRSNSVYAQASLGWRDELYLDLTARNDWSSTLTKSFFYPSASLSWLPTASFEGLKSDYLNFWKLRLNVVKVGNATRPYQNGNYYYAQTDSYNNLAQMYKSMTYAIEGLEPEAITSYEIGTELGLFKDRLHLDFTYYNKTNKNQLLQVSTSNVVGFSSIFLNAGEIKSKGVELQLRGDILKGGDGLNWTTTVNFSKDNNLVVELYPQLDLKDYRLGWTWGISNMASVGKPWGTLVGSGFDRVEDGPMKGAIKIGKEGTIANSLDAQDIGNVVPDFLASMRNDFTIKDFRFGFMLDFRKGGDIWSQTMAHGYNTGIASITAADGIRERAILAGRDVMKNERFAMSDGNNGWIENTIETNAQDWYENNSIAETFVFDGSFLKLREAYISYNLPKTLYSRIKGIKRASVSVTGTNLALLWVHKSNTMRLDPEGGGVSSDSRGVGFEQAGVPNSRSIGLKLGFTF</sequence>
<dbReference type="InterPro" id="IPR000531">
    <property type="entry name" value="Beta-barrel_TonB"/>
</dbReference>
<dbReference type="Pfam" id="PF07715">
    <property type="entry name" value="Plug"/>
    <property type="match status" value="1"/>
</dbReference>
<dbReference type="EMBL" id="JAUTBA010000001">
    <property type="protein sequence ID" value="MDQ1151476.1"/>
    <property type="molecule type" value="Genomic_DNA"/>
</dbReference>
<dbReference type="Pfam" id="PF00593">
    <property type="entry name" value="TonB_dep_Rec_b-barrel"/>
    <property type="match status" value="1"/>
</dbReference>
<evidence type="ECO:0000256" key="10">
    <source>
        <dbReference type="PROSITE-ProRule" id="PRU01360"/>
    </source>
</evidence>
<dbReference type="PROSITE" id="PS52016">
    <property type="entry name" value="TONB_DEPENDENT_REC_3"/>
    <property type="match status" value="1"/>
</dbReference>
<evidence type="ECO:0000256" key="7">
    <source>
        <dbReference type="ARBA" id="ARBA00023136"/>
    </source>
</evidence>
<keyword evidence="16" id="KW-1185">Reference proteome</keyword>
<dbReference type="RefSeq" id="WP_307186947.1">
    <property type="nucleotide sequence ID" value="NZ_JAUTBA010000001.1"/>
</dbReference>
<dbReference type="Gene3D" id="2.170.130.10">
    <property type="entry name" value="TonB-dependent receptor, plug domain"/>
    <property type="match status" value="1"/>
</dbReference>
<evidence type="ECO:0000256" key="6">
    <source>
        <dbReference type="ARBA" id="ARBA00023077"/>
    </source>
</evidence>
<keyword evidence="8" id="KW-0675">Receptor</keyword>
<gene>
    <name evidence="15" type="ORF">QE382_003460</name>
</gene>
<dbReference type="Gene3D" id="2.40.170.20">
    <property type="entry name" value="TonB-dependent receptor, beta-barrel domain"/>
    <property type="match status" value="1"/>
</dbReference>
<dbReference type="SUPFAM" id="SSF49464">
    <property type="entry name" value="Carboxypeptidase regulatory domain-like"/>
    <property type="match status" value="1"/>
</dbReference>
<accession>A0ABU0U9E1</accession>
<feature type="domain" description="TonB-dependent receptor plug" evidence="14">
    <location>
        <begin position="113"/>
        <end position="236"/>
    </location>
</feature>
<feature type="signal peptide" evidence="12">
    <location>
        <begin position="1"/>
        <end position="21"/>
    </location>
</feature>
<dbReference type="InterPro" id="IPR023997">
    <property type="entry name" value="TonB-dep_OMP_SusC/RagA_CS"/>
</dbReference>
<comment type="similarity">
    <text evidence="10 11">Belongs to the TonB-dependent receptor family.</text>
</comment>
<dbReference type="InterPro" id="IPR036942">
    <property type="entry name" value="Beta-barrel_TonB_sf"/>
</dbReference>
<dbReference type="InterPro" id="IPR008969">
    <property type="entry name" value="CarboxyPept-like_regulatory"/>
</dbReference>
<keyword evidence="9 10" id="KW-0998">Cell outer membrane</keyword>
<keyword evidence="4 10" id="KW-0812">Transmembrane</keyword>
<evidence type="ECO:0000256" key="2">
    <source>
        <dbReference type="ARBA" id="ARBA00022448"/>
    </source>
</evidence>